<dbReference type="Proteomes" id="UP001152755">
    <property type="component" value="Unassembled WGS sequence"/>
</dbReference>
<evidence type="ECO:0000256" key="3">
    <source>
        <dbReference type="ARBA" id="ARBA00022630"/>
    </source>
</evidence>
<organism evidence="8 9">
    <name type="scientific">Speluncibacter jeojiensis</name>
    <dbReference type="NCBI Taxonomy" id="2710754"/>
    <lineage>
        <taxon>Bacteria</taxon>
        <taxon>Bacillati</taxon>
        <taxon>Actinomycetota</taxon>
        <taxon>Actinomycetes</taxon>
        <taxon>Mycobacteriales</taxon>
        <taxon>Speluncibacteraceae</taxon>
        <taxon>Speluncibacter</taxon>
    </lineage>
</organism>
<proteinExistence type="inferred from homology"/>
<dbReference type="SUPFAM" id="SSF51905">
    <property type="entry name" value="FAD/NAD(P)-binding domain"/>
    <property type="match status" value="2"/>
</dbReference>
<dbReference type="RefSeq" id="WP_332520082.1">
    <property type="nucleotide sequence ID" value="NZ_JANRHA010000007.1"/>
</dbReference>
<evidence type="ECO:0000256" key="6">
    <source>
        <dbReference type="ARBA" id="ARBA00023284"/>
    </source>
</evidence>
<keyword evidence="3" id="KW-0285">Flavoprotein</keyword>
<keyword evidence="5" id="KW-0560">Oxidoreductase</keyword>
<dbReference type="InterPro" id="IPR016156">
    <property type="entry name" value="FAD/NAD-linked_Rdtase_dimer_sf"/>
</dbReference>
<evidence type="ECO:0000256" key="4">
    <source>
        <dbReference type="ARBA" id="ARBA00022827"/>
    </source>
</evidence>
<evidence type="ECO:0000313" key="8">
    <source>
        <dbReference type="EMBL" id="MDG3015273.1"/>
    </source>
</evidence>
<dbReference type="InterPro" id="IPR036188">
    <property type="entry name" value="FAD/NAD-bd_sf"/>
</dbReference>
<dbReference type="EMBL" id="JANRHA010000007">
    <property type="protein sequence ID" value="MDG3015273.1"/>
    <property type="molecule type" value="Genomic_DNA"/>
</dbReference>
<keyword evidence="4" id="KW-0274">FAD</keyword>
<dbReference type="AlphaFoldDB" id="A0A9X4M4W1"/>
<dbReference type="SMART" id="SM00450">
    <property type="entry name" value="RHOD"/>
    <property type="match status" value="1"/>
</dbReference>
<gene>
    <name evidence="8" type="ORF">NVS88_12015</name>
</gene>
<dbReference type="InterPro" id="IPR001763">
    <property type="entry name" value="Rhodanese-like_dom"/>
</dbReference>
<reference evidence="8" key="1">
    <citation type="submission" date="2022-08" db="EMBL/GenBank/DDBJ databases">
        <title>Genome analysis of Corynebacteriales strain.</title>
        <authorList>
            <person name="Lee S.D."/>
        </authorList>
    </citation>
    <scope>NUCLEOTIDE SEQUENCE</scope>
    <source>
        <strain evidence="8">D3-21</strain>
    </source>
</reference>
<evidence type="ECO:0000256" key="1">
    <source>
        <dbReference type="ARBA" id="ARBA00001974"/>
    </source>
</evidence>
<dbReference type="PRINTS" id="PR00368">
    <property type="entry name" value="FADPNR"/>
</dbReference>
<accession>A0A9X4M4W1</accession>
<dbReference type="PRINTS" id="PR00411">
    <property type="entry name" value="PNDRDTASEI"/>
</dbReference>
<dbReference type="SUPFAM" id="SSF55424">
    <property type="entry name" value="FAD/NAD-linked reductases, dimerisation (C-terminal) domain"/>
    <property type="match status" value="1"/>
</dbReference>
<comment type="caution">
    <text evidence="8">The sequence shown here is derived from an EMBL/GenBank/DDBJ whole genome shotgun (WGS) entry which is preliminary data.</text>
</comment>
<keyword evidence="6" id="KW-0676">Redox-active center</keyword>
<dbReference type="InterPro" id="IPR023753">
    <property type="entry name" value="FAD/NAD-binding_dom"/>
</dbReference>
<dbReference type="InterPro" id="IPR050260">
    <property type="entry name" value="FAD-bd_OxRdtase"/>
</dbReference>
<dbReference type="Pfam" id="PF07992">
    <property type="entry name" value="Pyr_redox_2"/>
    <property type="match status" value="1"/>
</dbReference>
<comment type="similarity">
    <text evidence="2">Belongs to the class-III pyridine nucleotide-disulfide oxidoreductase family.</text>
</comment>
<evidence type="ECO:0000259" key="7">
    <source>
        <dbReference type="PROSITE" id="PS50206"/>
    </source>
</evidence>
<sequence length="543" mass="56489">MRRTVIVGGVAAGMSTATRLRRNDENMEIVVLERGPYVSFANCGLPYHLGGTIAERDELLLHTPESLAERFDIDVRASHEVVSIDRGARTITVVDRSADTTGTLSYDALVLATGASAVVPPIPGIERAHTLRDVPDLDSVMADLERDPRSAVVLGGGFVGLEAAENLAGRGLDVTIVEAADQILAPLDAEMAAVVARHLEVNGVRVRTGLRAVAIGEDSVRLDDDTAVPAALVLASTGVRPESGLARDAGLDLGLGGGVLVDAQRRTSDPRIFAVGDVAVESSAVTGQDTLVPLANIANRHGRMVADVICGRTAGALPSLGTAIVGLFGLAAAVVGVNERTLRQQGRAIHVIHTHPSDHAGYYPGAEMMKLKLVVDAETGLILGAQGVGRSGVDKRIDVIATAMRAGLSAADLADLELAYAPQFGSAKDPVNMLGMIADNLAAGTARVTQWHEVDAAVAAGATVLDVRTPEEVAAGAIAGAVNIPLDELRKRLDEVPDGPVIATCRVGMRGYLATRILTQEGRDATNLDGGMLTWEDAGLPLA</sequence>
<dbReference type="Gene3D" id="3.40.250.10">
    <property type="entry name" value="Rhodanese-like domain"/>
    <property type="match status" value="1"/>
</dbReference>
<keyword evidence="9" id="KW-1185">Reference proteome</keyword>
<dbReference type="PANTHER" id="PTHR43429:SF1">
    <property type="entry name" value="NAD(P)H SULFUR OXIDOREDUCTASE (COA-DEPENDENT)"/>
    <property type="match status" value="1"/>
</dbReference>
<comment type="cofactor">
    <cofactor evidence="1">
        <name>FAD</name>
        <dbReference type="ChEBI" id="CHEBI:57692"/>
    </cofactor>
</comment>
<dbReference type="SUPFAM" id="SSF52821">
    <property type="entry name" value="Rhodanese/Cell cycle control phosphatase"/>
    <property type="match status" value="1"/>
</dbReference>
<feature type="domain" description="Rhodanese" evidence="7">
    <location>
        <begin position="458"/>
        <end position="543"/>
    </location>
</feature>
<protein>
    <submittedName>
        <fullName evidence="8">FAD-dependent oxidoreductase</fullName>
    </submittedName>
</protein>
<dbReference type="Gene3D" id="3.50.50.60">
    <property type="entry name" value="FAD/NAD(P)-binding domain"/>
    <property type="match status" value="2"/>
</dbReference>
<dbReference type="InterPro" id="IPR004099">
    <property type="entry name" value="Pyr_nucl-diS_OxRdtase_dimer"/>
</dbReference>
<dbReference type="InterPro" id="IPR036873">
    <property type="entry name" value="Rhodanese-like_dom_sf"/>
</dbReference>
<name>A0A9X4M4W1_9ACTN</name>
<evidence type="ECO:0000256" key="2">
    <source>
        <dbReference type="ARBA" id="ARBA00009130"/>
    </source>
</evidence>
<dbReference type="Pfam" id="PF00581">
    <property type="entry name" value="Rhodanese"/>
    <property type="match status" value="1"/>
</dbReference>
<evidence type="ECO:0000313" key="9">
    <source>
        <dbReference type="Proteomes" id="UP001152755"/>
    </source>
</evidence>
<dbReference type="GO" id="GO:0016491">
    <property type="term" value="F:oxidoreductase activity"/>
    <property type="evidence" value="ECO:0007669"/>
    <property type="project" value="UniProtKB-KW"/>
</dbReference>
<dbReference type="PROSITE" id="PS50206">
    <property type="entry name" value="RHODANESE_3"/>
    <property type="match status" value="1"/>
</dbReference>
<evidence type="ECO:0000256" key="5">
    <source>
        <dbReference type="ARBA" id="ARBA00023002"/>
    </source>
</evidence>
<dbReference type="Pfam" id="PF02852">
    <property type="entry name" value="Pyr_redox_dim"/>
    <property type="match status" value="1"/>
</dbReference>
<dbReference type="PANTHER" id="PTHR43429">
    <property type="entry name" value="PYRIDINE NUCLEOTIDE-DISULFIDE OXIDOREDUCTASE DOMAIN-CONTAINING"/>
    <property type="match status" value="1"/>
</dbReference>